<evidence type="ECO:0000313" key="2">
    <source>
        <dbReference type="EMBL" id="MEW9920343.1"/>
    </source>
</evidence>
<dbReference type="EMBL" id="JBFNXX010000008">
    <property type="protein sequence ID" value="MEW9920343.1"/>
    <property type="molecule type" value="Genomic_DNA"/>
</dbReference>
<evidence type="ECO:0000259" key="1">
    <source>
        <dbReference type="Pfam" id="PF13439"/>
    </source>
</evidence>
<dbReference type="SUPFAM" id="SSF53756">
    <property type="entry name" value="UDP-Glycosyltransferase/glycogen phosphorylase"/>
    <property type="match status" value="1"/>
</dbReference>
<dbReference type="RefSeq" id="WP_367878048.1">
    <property type="nucleotide sequence ID" value="NZ_JBFNXX010000008.1"/>
</dbReference>
<sequence length="410" mass="46483">MPVLNDPLSQALPPQPMRRWKVSMLDQVARKRALLMCLGDASWSPRTIRFARHLRECGYHITVASKPFTREFECDSHIALCPAPRPKNLLTRRLPGYAYFGAFLPSDALKDAINTYRHGLRGLGATLAARTFDLILVQDLALLPVALRQKKDARVIFDAREYYPAQNEEDRRFRVFEKPERNRLCARDLPRCDHVITVSRGLADAYAQNFGVSPTVIHSASAFHDVKPSPVAPSKIRLVYHGVANRNRGLANLFKLMERLRPEFTLDLYLVTKDKERLDEIQAMAKPDDRITLHPPVPYDRIVEEMNQYDIGVIYYEPTSFNLKHCMPNKLFEYIQARLAVAVGPSPDMATFLLEKGCGVISDQFSIESLAEALNTLRPEDLAALKRHSANAALTASLEKELELFDSLLT</sequence>
<organism evidence="2 3">
    <name type="scientific">Sulfitobacter sediminis</name>
    <dbReference type="NCBI Taxonomy" id="3234186"/>
    <lineage>
        <taxon>Bacteria</taxon>
        <taxon>Pseudomonadati</taxon>
        <taxon>Pseudomonadota</taxon>
        <taxon>Alphaproteobacteria</taxon>
        <taxon>Rhodobacterales</taxon>
        <taxon>Roseobacteraceae</taxon>
        <taxon>Sulfitobacter</taxon>
    </lineage>
</organism>
<name>A0ABV3RP43_9RHOB</name>
<evidence type="ECO:0000313" key="3">
    <source>
        <dbReference type="Proteomes" id="UP001556098"/>
    </source>
</evidence>
<comment type="caution">
    <text evidence="2">The sequence shown here is derived from an EMBL/GenBank/DDBJ whole genome shotgun (WGS) entry which is preliminary data.</text>
</comment>
<proteinExistence type="predicted"/>
<dbReference type="GO" id="GO:0016757">
    <property type="term" value="F:glycosyltransferase activity"/>
    <property type="evidence" value="ECO:0007669"/>
    <property type="project" value="UniProtKB-KW"/>
</dbReference>
<reference evidence="2 3" key="1">
    <citation type="submission" date="2024-07" db="EMBL/GenBank/DDBJ databases">
        <title>Marimonas sp.nov., isolated from tidal-flat sediment.</title>
        <authorList>
            <person name="Jayan J.N."/>
            <person name="Lee S.S."/>
        </authorList>
    </citation>
    <scope>NUCLEOTIDE SEQUENCE [LARGE SCALE GENOMIC DNA]</scope>
    <source>
        <strain evidence="2 3">MJW-29</strain>
    </source>
</reference>
<dbReference type="Proteomes" id="UP001556098">
    <property type="component" value="Unassembled WGS sequence"/>
</dbReference>
<protein>
    <submittedName>
        <fullName evidence="2">Glycosyltransferase</fullName>
        <ecNumber evidence="2">2.4.-.-</ecNumber>
    </submittedName>
</protein>
<dbReference type="EC" id="2.4.-.-" evidence="2"/>
<feature type="domain" description="Glycosyltransferase subfamily 4-like N-terminal" evidence="1">
    <location>
        <begin position="48"/>
        <end position="218"/>
    </location>
</feature>
<keyword evidence="3" id="KW-1185">Reference proteome</keyword>
<gene>
    <name evidence="2" type="ORF">AB2B41_12060</name>
</gene>
<dbReference type="Gene3D" id="3.40.50.2000">
    <property type="entry name" value="Glycogen Phosphorylase B"/>
    <property type="match status" value="1"/>
</dbReference>
<dbReference type="InterPro" id="IPR028098">
    <property type="entry name" value="Glyco_trans_4-like_N"/>
</dbReference>
<keyword evidence="2" id="KW-0808">Transferase</keyword>
<dbReference type="Pfam" id="PF13439">
    <property type="entry name" value="Glyco_transf_4"/>
    <property type="match status" value="1"/>
</dbReference>
<keyword evidence="2" id="KW-0328">Glycosyltransferase</keyword>
<accession>A0ABV3RP43</accession>